<reference evidence="2" key="2">
    <citation type="submission" date="2025-08" db="UniProtKB">
        <authorList>
            <consortium name="RefSeq"/>
        </authorList>
    </citation>
    <scope>IDENTIFICATION</scope>
    <source>
        <tissue evidence="2">Leaf</tissue>
    </source>
</reference>
<proteinExistence type="predicted"/>
<gene>
    <name evidence="2" type="primary">LOC106766467</name>
</gene>
<dbReference type="GeneID" id="106766467"/>
<accession>A0A1S3UKW4</accession>
<dbReference type="OrthoDB" id="1432733at2759"/>
<sequence>MNSPLVIIMFVFARCPRPCHKTLFYRFVEAVEADKALEEVFISGDQMCGSSSSCKCTGWGFEQSSGGGSKLGAKPSCYCGTKVVFRWPKPLRTRANDFGVALTSRVGVERWVDATSFSGAMKKSLMNKI</sequence>
<evidence type="ECO:0000313" key="2">
    <source>
        <dbReference type="RefSeq" id="XP_014506683.1"/>
    </source>
</evidence>
<protein>
    <submittedName>
        <fullName evidence="2">Uncharacterized protein LOC106766467 isoform X2</fullName>
    </submittedName>
</protein>
<reference evidence="1" key="1">
    <citation type="journal article" date="2014" name="Nat. Commun.">
        <title>Genome sequence of mungbean and insights into evolution within Vigna species.</title>
        <authorList>
            <person name="Kang Y.J."/>
            <person name="Kim S.K."/>
            <person name="Kim M.Y."/>
            <person name="Lestari P."/>
            <person name="Kim K.H."/>
            <person name="Ha B.K."/>
            <person name="Jun T.H."/>
            <person name="Hwang W.J."/>
            <person name="Lee T."/>
            <person name="Lee J."/>
            <person name="Shim S."/>
            <person name="Yoon M.Y."/>
            <person name="Jang Y.E."/>
            <person name="Han K.S."/>
            <person name="Taeprayoon P."/>
            <person name="Yoon N."/>
            <person name="Somta P."/>
            <person name="Tanya P."/>
            <person name="Kim K.S."/>
            <person name="Gwag J.G."/>
            <person name="Moon J.K."/>
            <person name="Lee Y.H."/>
            <person name="Park B.S."/>
            <person name="Bombarely A."/>
            <person name="Doyle J.J."/>
            <person name="Jackson S.A."/>
            <person name="Schafleitner R."/>
            <person name="Srinives P."/>
            <person name="Varshney R.K."/>
            <person name="Lee S.H."/>
        </authorList>
    </citation>
    <scope>NUCLEOTIDE SEQUENCE [LARGE SCALE GENOMIC DNA]</scope>
    <source>
        <strain evidence="1">cv. VC1973A</strain>
    </source>
</reference>
<dbReference type="Proteomes" id="UP000087766">
    <property type="component" value="Chromosome 1"/>
</dbReference>
<keyword evidence="1" id="KW-1185">Reference proteome</keyword>
<name>A0A1S3UKW4_VIGRR</name>
<dbReference type="AlphaFoldDB" id="A0A1S3UKW4"/>
<evidence type="ECO:0000313" key="1">
    <source>
        <dbReference type="Proteomes" id="UP000087766"/>
    </source>
</evidence>
<dbReference type="RefSeq" id="XP_014506683.1">
    <property type="nucleotide sequence ID" value="XM_014651197.2"/>
</dbReference>
<dbReference type="KEGG" id="vra:106766467"/>
<organism evidence="1 2">
    <name type="scientific">Vigna radiata var. radiata</name>
    <name type="common">Mung bean</name>
    <name type="synonym">Phaseolus aureus</name>
    <dbReference type="NCBI Taxonomy" id="3916"/>
    <lineage>
        <taxon>Eukaryota</taxon>
        <taxon>Viridiplantae</taxon>
        <taxon>Streptophyta</taxon>
        <taxon>Embryophyta</taxon>
        <taxon>Tracheophyta</taxon>
        <taxon>Spermatophyta</taxon>
        <taxon>Magnoliopsida</taxon>
        <taxon>eudicotyledons</taxon>
        <taxon>Gunneridae</taxon>
        <taxon>Pentapetalae</taxon>
        <taxon>rosids</taxon>
        <taxon>fabids</taxon>
        <taxon>Fabales</taxon>
        <taxon>Fabaceae</taxon>
        <taxon>Papilionoideae</taxon>
        <taxon>50 kb inversion clade</taxon>
        <taxon>NPAAA clade</taxon>
        <taxon>indigoferoid/millettioid clade</taxon>
        <taxon>Phaseoleae</taxon>
        <taxon>Vigna</taxon>
    </lineage>
</organism>